<dbReference type="InterPro" id="IPR047187">
    <property type="entry name" value="SF1_C_Upf1"/>
</dbReference>
<dbReference type="InterPro" id="IPR041677">
    <property type="entry name" value="DNA2/NAM7_AAA_11"/>
</dbReference>
<protein>
    <recommendedName>
        <fullName evidence="4">Helicase ATP-binding domain-containing protein</fullName>
    </recommendedName>
</protein>
<dbReference type="SMART" id="SM00487">
    <property type="entry name" value="DEXDc"/>
    <property type="match status" value="1"/>
</dbReference>
<dbReference type="SUPFAM" id="SSF52540">
    <property type="entry name" value="P-loop containing nucleoside triphosphate hydrolases"/>
    <property type="match status" value="1"/>
</dbReference>
<feature type="region of interest" description="Disordered" evidence="3">
    <location>
        <begin position="294"/>
        <end position="315"/>
    </location>
</feature>
<dbReference type="GO" id="GO:0031048">
    <property type="term" value="P:regulatory ncRNA-mediated heterochromatin formation"/>
    <property type="evidence" value="ECO:0007669"/>
    <property type="project" value="TreeGrafter"/>
</dbReference>
<keyword evidence="2" id="KW-0175">Coiled coil</keyword>
<dbReference type="Gene3D" id="3.40.50.300">
    <property type="entry name" value="P-loop containing nucleotide triphosphate hydrolases"/>
    <property type="match status" value="3"/>
</dbReference>
<sequence>MDTLAASTLRKFFDKVTRDAGTRWEPKKDSARFLQALLAYDDPPDLLYRLSDPKERGMALLKQALMQSAGPQWVAQYVVPLLRLLGGEALSGSMAPLLAVLEALFRVPGLLQCLDGAITAGKVADASPVGWFLLTLASQLEEVRQSPEVKQLADTLLARGGDAEKVARRLKVVLAGTAATGGPDWMHPAAVDREGLALEDLIAGPGGRHDNDHVDYRSIKIQPTSDEATCPRMPYLPRSCEGEPEEGEIQVSDPHAPPDPEAALLDRHFRLLREDLVQPLRQALAVLGFAPTSPATAGAASGGQAQQEQHRQQRRQTQQVMAAAAAAQQVVFPLVEVIGTALRPRPCVLVAVALPPSHRAVRMPESKEREEFWSEHGKGTLPIDSLVCIARRVAPGQPPAPLLFGTVVRRIPKEMAREAARPVVGLAFERGQAGAERLLAELGRGPVLSGKGLVLVQACSGFFAVRPVLSCLQSMSGVPLAEELVHVLPPKPLTHIKRGALGAELAHLSTQGVTLDPSQRAALQACLSQRVALVQGPPGTGKTFVGVLLCDALLRHSSETILVVCYTNHALDQFLEALLDKGITDVVRIGGRSKSEAVGLKQLLTYTVGGRACELDPDCPRQQEEEQQEQQPASSELPPPPQPPYALDLWQELGPFLQEEYPDTYDDMYDPYSRTIQWREWLSGRPAPGENASVTMLEEMEKGGESGSTQSAHGCSWQTAKPSKAPGVVSYGRAEAILFERVARGEPQQYASCTPAAQQAVDSDGASGSDGGSGRAEGDAAGHMTREAGAVDMWKLGLSQRLDLASKWLRELRARWGEELAHTLVRAREVSAELRALQDDDASRSVLSGARVIGMTTTGAAMHKDLLRDADVEPGVVLVEEAGELLEAHVLTSLGPRTKQLIMIGDHKQLRPKVECWPLSVQSGHGHDLNVSLFERLVLSGFPHTTLAKQHRMHLDISALVRPTYPALEDAERVHRHPPVLGLPPGRRVVFVDHREPELGEKDRCTWSGTMAGPLSKVNEYEVSMVCATVRYLLLQGYRPEQLVVLTPYLGQLLEMQLAISQHVQVLLDELDLRDLRAARNTQALLADDGSRDRPGVRIATIDNYQGEEADVVIASLVRSNDSGSVGFLREPERINVLLSRARHGMILIGNAATLRNAKSPEARRHWGRVLGALDAAGAVTRGLPVACQSHGTVGLVDTPEAFVQLTPDGGCQRPCHAVLPCGHPCMRRCHPCDPGHEYSGCAEETTSDVSCQTCVELRRIDEDQRRKLAKLEQEVERTRRDDELQAAKLRAWVFALELRASTLQEGRPAQQKTARLEKELELQASGEHFATLELSDDNGDDDDVGCEGQRLSELRLDEGAQVRRQAEEEQSVRRQLDDAVQQLRELEARRDCEVTDVIAGNRQRLEAAMAAQRRAAEAAAERVAQRYSQMSSWKEAVAQVAKQGTAGLACLRQQLRASASAAASGATDVEGALDKLFREPNIGACLASHAMADTEVFPGANAASTHGDLRRGLGFVKDGKWLDALKFFTTLADPPPAAQKAAAPWWEPGGVEDEDAEEDAAPDVDPVLAAFMALCRAKLGLPQLAQLPRTPFRMTGGAPNSPASPATSDAASESSLTTGVVGSHPVEPLAMAMVALQRQRSAMWAGAHGQRSEEVRAVGWALAFLLHPRCGEMPGNLRDEALQLLRDHAPSLSAPALPVAQAAANGSVLGRGLLMAY</sequence>
<keyword evidence="6" id="KW-1185">Reference proteome</keyword>
<evidence type="ECO:0000256" key="2">
    <source>
        <dbReference type="SAM" id="Coils"/>
    </source>
</evidence>
<feature type="region of interest" description="Disordered" evidence="3">
    <location>
        <begin position="241"/>
        <end position="261"/>
    </location>
</feature>
<dbReference type="InterPro" id="IPR045055">
    <property type="entry name" value="DNA2/NAM7-like"/>
</dbReference>
<feature type="region of interest" description="Disordered" evidence="3">
    <location>
        <begin position="1537"/>
        <end position="1557"/>
    </location>
</feature>
<comment type="caution">
    <text evidence="5">The sequence shown here is derived from an EMBL/GenBank/DDBJ whole genome shotgun (WGS) entry which is preliminary data.</text>
</comment>
<dbReference type="CDD" id="cd17936">
    <property type="entry name" value="EEXXEc_NFX1"/>
    <property type="match status" value="1"/>
</dbReference>
<feature type="domain" description="Helicase ATP-binding" evidence="4">
    <location>
        <begin position="511"/>
        <end position="889"/>
    </location>
</feature>
<feature type="compositionally biased region" description="Low complexity" evidence="3">
    <location>
        <begin position="294"/>
        <end position="307"/>
    </location>
</feature>
<dbReference type="CDD" id="cd06008">
    <property type="entry name" value="NF-X1-zinc-finger"/>
    <property type="match status" value="1"/>
</dbReference>
<organism evidence="5 6">
    <name type="scientific">Gonium pectorale</name>
    <name type="common">Green alga</name>
    <dbReference type="NCBI Taxonomy" id="33097"/>
    <lineage>
        <taxon>Eukaryota</taxon>
        <taxon>Viridiplantae</taxon>
        <taxon>Chlorophyta</taxon>
        <taxon>core chlorophytes</taxon>
        <taxon>Chlorophyceae</taxon>
        <taxon>CS clade</taxon>
        <taxon>Chlamydomonadales</taxon>
        <taxon>Volvocaceae</taxon>
        <taxon>Gonium</taxon>
    </lineage>
</organism>
<feature type="compositionally biased region" description="Low complexity" evidence="3">
    <location>
        <begin position="1599"/>
        <end position="1616"/>
    </location>
</feature>
<comment type="catalytic activity">
    <reaction evidence="1">
        <text>ATP + H2O = ADP + phosphate + H(+)</text>
        <dbReference type="Rhea" id="RHEA:13065"/>
        <dbReference type="ChEBI" id="CHEBI:15377"/>
        <dbReference type="ChEBI" id="CHEBI:15378"/>
        <dbReference type="ChEBI" id="CHEBI:30616"/>
        <dbReference type="ChEBI" id="CHEBI:43474"/>
        <dbReference type="ChEBI" id="CHEBI:456216"/>
        <dbReference type="EC" id="3.6.4.12"/>
    </reaction>
    <physiologicalReaction direction="left-to-right" evidence="1">
        <dbReference type="Rhea" id="RHEA:13066"/>
    </physiologicalReaction>
</comment>
<gene>
    <name evidence="5" type="ORF">GPECTOR_10g1015</name>
</gene>
<evidence type="ECO:0000256" key="1">
    <source>
        <dbReference type="ARBA" id="ARBA00048432"/>
    </source>
</evidence>
<dbReference type="PANTHER" id="PTHR10887">
    <property type="entry name" value="DNA2/NAM7 HELICASE FAMILY"/>
    <property type="match status" value="1"/>
</dbReference>
<proteinExistence type="predicted"/>
<dbReference type="InterPro" id="IPR041679">
    <property type="entry name" value="DNA2/NAM7-like_C"/>
</dbReference>
<dbReference type="InterPro" id="IPR014001">
    <property type="entry name" value="Helicase_ATP-bd"/>
</dbReference>
<reference evidence="6" key="1">
    <citation type="journal article" date="2016" name="Nat. Commun.">
        <title>The Gonium pectorale genome demonstrates co-option of cell cycle regulation during the evolution of multicellularity.</title>
        <authorList>
            <person name="Hanschen E.R."/>
            <person name="Marriage T.N."/>
            <person name="Ferris P.J."/>
            <person name="Hamaji T."/>
            <person name="Toyoda A."/>
            <person name="Fujiyama A."/>
            <person name="Neme R."/>
            <person name="Noguchi H."/>
            <person name="Minakuchi Y."/>
            <person name="Suzuki M."/>
            <person name="Kawai-Toyooka H."/>
            <person name="Smith D.R."/>
            <person name="Sparks H."/>
            <person name="Anderson J."/>
            <person name="Bakaric R."/>
            <person name="Luria V."/>
            <person name="Karger A."/>
            <person name="Kirschner M.W."/>
            <person name="Durand P.M."/>
            <person name="Michod R.E."/>
            <person name="Nozaki H."/>
            <person name="Olson B.J."/>
        </authorList>
    </citation>
    <scope>NUCLEOTIDE SEQUENCE [LARGE SCALE GENOMIC DNA]</scope>
    <source>
        <strain evidence="6">NIES-2863</strain>
    </source>
</reference>
<dbReference type="GO" id="GO:0003678">
    <property type="term" value="F:DNA helicase activity"/>
    <property type="evidence" value="ECO:0007669"/>
    <property type="project" value="UniProtKB-EC"/>
</dbReference>
<dbReference type="OrthoDB" id="2015322at2759"/>
<evidence type="ECO:0000313" key="5">
    <source>
        <dbReference type="EMBL" id="KXZ51993.1"/>
    </source>
</evidence>
<dbReference type="GO" id="GO:0031380">
    <property type="term" value="C:nuclear RNA-directed RNA polymerase complex"/>
    <property type="evidence" value="ECO:0007669"/>
    <property type="project" value="TreeGrafter"/>
</dbReference>
<evidence type="ECO:0000259" key="4">
    <source>
        <dbReference type="SMART" id="SM00487"/>
    </source>
</evidence>
<dbReference type="PANTHER" id="PTHR10887:SF341">
    <property type="entry name" value="NFX1-TYPE ZINC FINGER-CONTAINING PROTEIN 1"/>
    <property type="match status" value="1"/>
</dbReference>
<feature type="coiled-coil region" evidence="2">
    <location>
        <begin position="1363"/>
        <end position="1423"/>
    </location>
</feature>
<evidence type="ECO:0000256" key="3">
    <source>
        <dbReference type="SAM" id="MobiDB-lite"/>
    </source>
</evidence>
<feature type="compositionally biased region" description="Low complexity" evidence="3">
    <location>
        <begin position="1539"/>
        <end position="1550"/>
    </location>
</feature>
<feature type="coiled-coil region" evidence="2">
    <location>
        <begin position="1255"/>
        <end position="1289"/>
    </location>
</feature>
<evidence type="ECO:0000313" key="6">
    <source>
        <dbReference type="Proteomes" id="UP000075714"/>
    </source>
</evidence>
<dbReference type="InterPro" id="IPR027417">
    <property type="entry name" value="P-loop_NTPase"/>
</dbReference>
<dbReference type="EMBL" id="LSYV01000011">
    <property type="protein sequence ID" value="KXZ51993.1"/>
    <property type="molecule type" value="Genomic_DNA"/>
</dbReference>
<feature type="region of interest" description="Disordered" evidence="3">
    <location>
        <begin position="750"/>
        <end position="782"/>
    </location>
</feature>
<feature type="region of interest" description="Disordered" evidence="3">
    <location>
        <begin position="1591"/>
        <end position="1623"/>
    </location>
</feature>
<dbReference type="CDD" id="cd18808">
    <property type="entry name" value="SF1_C_Upf1"/>
    <property type="match status" value="1"/>
</dbReference>
<dbReference type="Pfam" id="PF13086">
    <property type="entry name" value="AAA_11"/>
    <property type="match status" value="2"/>
</dbReference>
<feature type="region of interest" description="Disordered" evidence="3">
    <location>
        <begin position="615"/>
        <end position="645"/>
    </location>
</feature>
<dbReference type="FunFam" id="3.40.50.300:FF:001660">
    <property type="entry name" value="NF-X1 finger and helicase protein, putative"/>
    <property type="match status" value="1"/>
</dbReference>
<name>A0A150GQD9_GONPE</name>
<dbReference type="Proteomes" id="UP000075714">
    <property type="component" value="Unassembled WGS sequence"/>
</dbReference>
<dbReference type="Pfam" id="PF13087">
    <property type="entry name" value="AAA_12"/>
    <property type="match status" value="1"/>
</dbReference>
<accession>A0A150GQD9</accession>
<feature type="compositionally biased region" description="Polar residues" evidence="3">
    <location>
        <begin position="750"/>
        <end position="761"/>
    </location>
</feature>